<sequence>MTRYLLPLLGVLLFAPSGYVAFGRPPVVSLTEDVRPTPPQSKTHERFPIRLAAGAELAIGYFDSETQTYYAWRGVKELPPEDFPETFGAFARGLPLDLDKVRVAEVDLPVVYLRGGDGKHTPGYYEPVYKRFFAWKTDQTLPAAALPARSRVLVTRDVVRVVPIEIPAHLSKKPG</sequence>
<evidence type="ECO:0000313" key="2">
    <source>
        <dbReference type="Proteomes" id="UP000503447"/>
    </source>
</evidence>
<name>A0A6M5Z301_9BACT</name>
<dbReference type="RefSeq" id="WP_171474523.1">
    <property type="nucleotide sequence ID" value="NZ_CP053452.2"/>
</dbReference>
<dbReference type="Proteomes" id="UP000503447">
    <property type="component" value="Chromosome"/>
</dbReference>
<protein>
    <submittedName>
        <fullName evidence="1">Uncharacterized protein</fullName>
    </submittedName>
</protein>
<dbReference type="EMBL" id="CP053452">
    <property type="protein sequence ID" value="QJW99582.1"/>
    <property type="molecule type" value="Genomic_DNA"/>
</dbReference>
<organism evidence="1 2">
    <name type="scientific">Frigoriglobus tundricola</name>
    <dbReference type="NCBI Taxonomy" id="2774151"/>
    <lineage>
        <taxon>Bacteria</taxon>
        <taxon>Pseudomonadati</taxon>
        <taxon>Planctomycetota</taxon>
        <taxon>Planctomycetia</taxon>
        <taxon>Gemmatales</taxon>
        <taxon>Gemmataceae</taxon>
        <taxon>Frigoriglobus</taxon>
    </lineage>
</organism>
<accession>A0A6M5Z301</accession>
<dbReference type="AlphaFoldDB" id="A0A6M5Z301"/>
<keyword evidence="2" id="KW-1185">Reference proteome</keyword>
<proteinExistence type="predicted"/>
<dbReference type="KEGG" id="ftj:FTUN_7194"/>
<reference evidence="2" key="1">
    <citation type="submission" date="2020-05" db="EMBL/GenBank/DDBJ databases">
        <title>Frigoriglobus tundricola gen. nov., sp. nov., a psychrotolerant cellulolytic planctomycete of the family Gemmataceae with two divergent copies of 16S rRNA gene.</title>
        <authorList>
            <person name="Kulichevskaya I.S."/>
            <person name="Ivanova A.A."/>
            <person name="Naumoff D.G."/>
            <person name="Beletsky A.V."/>
            <person name="Rijpstra W.I.C."/>
            <person name="Sinninghe Damste J.S."/>
            <person name="Mardanov A.V."/>
            <person name="Ravin N.V."/>
            <person name="Dedysh S.N."/>
        </authorList>
    </citation>
    <scope>NUCLEOTIDE SEQUENCE [LARGE SCALE GENOMIC DNA]</scope>
    <source>
        <strain evidence="2">PL17</strain>
    </source>
</reference>
<gene>
    <name evidence="1" type="ORF">FTUN_7194</name>
</gene>
<evidence type="ECO:0000313" key="1">
    <source>
        <dbReference type="EMBL" id="QJW99582.1"/>
    </source>
</evidence>